<dbReference type="EMBL" id="CP027541">
    <property type="protein sequence ID" value="AWT56776.1"/>
    <property type="molecule type" value="Genomic_DNA"/>
</dbReference>
<name>A0A2U9PYA0_MYCSE</name>
<reference evidence="2 3" key="1">
    <citation type="journal article" date="2013" name="Genome Announc.">
        <title>Draft genome sequence of MKD8, a conjugal recipient Mycobacterium smegmatis strain.</title>
        <authorList>
            <person name="Gray T.A."/>
            <person name="Palumbo M.J."/>
            <person name="Derbyshire K.M."/>
        </authorList>
    </citation>
    <scope>NUCLEOTIDE SEQUENCE [LARGE SCALE GENOMIC DNA]</scope>
    <source>
        <strain evidence="2 3">MKD8</strain>
    </source>
</reference>
<accession>A0A2U9PYA0</accession>
<feature type="region of interest" description="Disordered" evidence="1">
    <location>
        <begin position="46"/>
        <end position="65"/>
    </location>
</feature>
<gene>
    <name evidence="2" type="ORF">D806_058360</name>
</gene>
<reference evidence="3" key="2">
    <citation type="submission" date="2018-03" db="EMBL/GenBank/DDBJ databases">
        <authorList>
            <person name="Derbyshire K."/>
            <person name="Gray T.A."/>
            <person name="Champion M."/>
        </authorList>
    </citation>
    <scope>NUCLEOTIDE SEQUENCE [LARGE SCALE GENOMIC DNA]</scope>
    <source>
        <strain evidence="3">MKD8</strain>
    </source>
</reference>
<protein>
    <submittedName>
        <fullName evidence="2">Uncharacterized protein</fullName>
    </submittedName>
</protein>
<sequence length="256" mass="28351">MRRRHHHDRLVTNDVDLIPAEELIDEQVIGDHIRVVTESGSPGFRKTVYAGAPDRSHDRRNARSRTVVATHDGGGMRSLVPERRSGGSGSGVRQVLQNADRYRARENDISIKVEPRKCVQQLIACPERCSLGWDREVDHLDEMTRVSDNRNGVVLATIADNSHLQLGGIDAVEQAVQASGNHRAFVMSRYQNGSDSALGRHSQDRAQVPQWAERSGFCGDEACVIPRTFIDAPLASDQGVNPDLLDCTNDTGFPRR</sequence>
<dbReference type="AlphaFoldDB" id="A0A2U9PYA0"/>
<evidence type="ECO:0000256" key="1">
    <source>
        <dbReference type="SAM" id="MobiDB-lite"/>
    </source>
</evidence>
<dbReference type="Proteomes" id="UP000011200">
    <property type="component" value="Chromosome"/>
</dbReference>
<organism evidence="2 3">
    <name type="scientific">Mycolicibacterium smegmatis (strain MKD8)</name>
    <name type="common">Mycobacterium smegmatis</name>
    <dbReference type="NCBI Taxonomy" id="1214915"/>
    <lineage>
        <taxon>Bacteria</taxon>
        <taxon>Bacillati</taxon>
        <taxon>Actinomycetota</taxon>
        <taxon>Actinomycetes</taxon>
        <taxon>Mycobacteriales</taxon>
        <taxon>Mycobacteriaceae</taxon>
        <taxon>Mycolicibacterium</taxon>
    </lineage>
</organism>
<feature type="region of interest" description="Disordered" evidence="1">
    <location>
        <begin position="72"/>
        <end position="93"/>
    </location>
</feature>
<evidence type="ECO:0000313" key="2">
    <source>
        <dbReference type="EMBL" id="AWT56776.1"/>
    </source>
</evidence>
<evidence type="ECO:0000313" key="3">
    <source>
        <dbReference type="Proteomes" id="UP000011200"/>
    </source>
</evidence>
<proteinExistence type="predicted"/>